<dbReference type="AlphaFoldDB" id="A0A4Y1ZJW2"/>
<accession>A0A4Y1ZJW2</accession>
<organism evidence="1 2">
    <name type="scientific">Araneus ventricosus</name>
    <name type="common">Orbweaver spider</name>
    <name type="synonym">Epeira ventricosa</name>
    <dbReference type="NCBI Taxonomy" id="182803"/>
    <lineage>
        <taxon>Eukaryota</taxon>
        <taxon>Metazoa</taxon>
        <taxon>Ecdysozoa</taxon>
        <taxon>Arthropoda</taxon>
        <taxon>Chelicerata</taxon>
        <taxon>Arachnida</taxon>
        <taxon>Araneae</taxon>
        <taxon>Araneomorphae</taxon>
        <taxon>Entelegynae</taxon>
        <taxon>Araneoidea</taxon>
        <taxon>Araneidae</taxon>
        <taxon>Araneus</taxon>
    </lineage>
</organism>
<comment type="caution">
    <text evidence="1">The sequence shown here is derived from an EMBL/GenBank/DDBJ whole genome shotgun (WGS) entry which is preliminary data.</text>
</comment>
<protein>
    <submittedName>
        <fullName evidence="1">Uncharacterized protein</fullName>
    </submittedName>
</protein>
<evidence type="ECO:0000313" key="1">
    <source>
        <dbReference type="EMBL" id="GBL53540.1"/>
    </source>
</evidence>
<dbReference type="Proteomes" id="UP000499080">
    <property type="component" value="Unassembled WGS sequence"/>
</dbReference>
<gene>
    <name evidence="1" type="ORF">AVEN_196063_1</name>
</gene>
<keyword evidence="2" id="KW-1185">Reference proteome</keyword>
<proteinExistence type="predicted"/>
<sequence>MHCYLKFPTSLKSYFISGQLSWISSIAYRQREHQFPPNHEDYPPYKQRQLNKNLSLLLWREFVGLFTSAHGYEKQCVLAHMWRLQELICDRNISLSSPSHSRLSACSVEEKDFLLS</sequence>
<reference evidence="1 2" key="1">
    <citation type="journal article" date="2019" name="Sci. Rep.">
        <title>Orb-weaving spider Araneus ventricosus genome elucidates the spidroin gene catalogue.</title>
        <authorList>
            <person name="Kono N."/>
            <person name="Nakamura H."/>
            <person name="Ohtoshi R."/>
            <person name="Moran D.A.P."/>
            <person name="Shinohara A."/>
            <person name="Yoshida Y."/>
            <person name="Fujiwara M."/>
            <person name="Mori M."/>
            <person name="Tomita M."/>
            <person name="Arakawa K."/>
        </authorList>
    </citation>
    <scope>NUCLEOTIDE SEQUENCE [LARGE SCALE GENOMIC DNA]</scope>
</reference>
<name>A0A4Y1ZJW2_ARAVE</name>
<dbReference type="EMBL" id="BGPR01150355">
    <property type="protein sequence ID" value="GBL53540.1"/>
    <property type="molecule type" value="Genomic_DNA"/>
</dbReference>
<evidence type="ECO:0000313" key="2">
    <source>
        <dbReference type="Proteomes" id="UP000499080"/>
    </source>
</evidence>